<dbReference type="InterPro" id="IPR005516">
    <property type="entry name" value="Remorin_C"/>
</dbReference>
<proteinExistence type="inferred from homology"/>
<name>A0ABC8TAQ5_9AQUA</name>
<sequence>MKKNSTSLRNSGTYTSPGTPEYGDNHMGGIQKGWQSERVPLQANSSRRHISVAALMPFNSGRALPSKWDDAERWITSPVSGFGVCKISPVQPQRQPKSKSGPLGTPEAVYFSNASPAVPALDRGSGSNFMSKSGPLGTPEAVYFSNGSPAVPALDRGSGSNFMVGSPLITGVLVADNLPVHYGGGIDLQSKSVEAENSMAPTSNVPGWLDLLSEASLPSSQDEKLDCTKDPKTMVSTAVSQRDVATQMSPEGSTHSSPEVKSLFSTSPPLLYPAVKPHGNHSAKVEVRDVQVDKGATVTCQSKKHGLRMTKIQSPNVTDLTSSWDIAEAAENTSKLQREEAKITAWENLQKAKAETAIRKLEVKLEKKRSASMDKILNKLRAAQTKAQDMRSLMSESHANHVRRSSSKIVFFRKFIKMDGIVRSCFTCRPF</sequence>
<accession>A0ABC8TAQ5</accession>
<comment type="similarity">
    <text evidence="1">Belongs to the remorin family.</text>
</comment>
<feature type="region of interest" description="Disordered" evidence="3">
    <location>
        <begin position="241"/>
        <end position="262"/>
    </location>
</feature>
<dbReference type="Proteomes" id="UP001642360">
    <property type="component" value="Unassembled WGS sequence"/>
</dbReference>
<evidence type="ECO:0000256" key="2">
    <source>
        <dbReference type="SAM" id="Coils"/>
    </source>
</evidence>
<organism evidence="5 6">
    <name type="scientific">Ilex paraguariensis</name>
    <name type="common">yerba mate</name>
    <dbReference type="NCBI Taxonomy" id="185542"/>
    <lineage>
        <taxon>Eukaryota</taxon>
        <taxon>Viridiplantae</taxon>
        <taxon>Streptophyta</taxon>
        <taxon>Embryophyta</taxon>
        <taxon>Tracheophyta</taxon>
        <taxon>Spermatophyta</taxon>
        <taxon>Magnoliopsida</taxon>
        <taxon>eudicotyledons</taxon>
        <taxon>Gunneridae</taxon>
        <taxon>Pentapetalae</taxon>
        <taxon>asterids</taxon>
        <taxon>campanulids</taxon>
        <taxon>Aquifoliales</taxon>
        <taxon>Aquifoliaceae</taxon>
        <taxon>Ilex</taxon>
    </lineage>
</organism>
<feature type="domain" description="Remorin C-terminal" evidence="4">
    <location>
        <begin position="320"/>
        <end position="414"/>
    </location>
</feature>
<gene>
    <name evidence="5" type="ORF">ILEXP_LOCUS35724</name>
</gene>
<reference evidence="5 6" key="1">
    <citation type="submission" date="2024-02" db="EMBL/GenBank/DDBJ databases">
        <authorList>
            <person name="Vignale AGUSTIN F."/>
            <person name="Sosa J E."/>
            <person name="Modenutti C."/>
        </authorList>
    </citation>
    <scope>NUCLEOTIDE SEQUENCE [LARGE SCALE GENOMIC DNA]</scope>
</reference>
<feature type="compositionally biased region" description="Polar residues" evidence="3">
    <location>
        <begin position="1"/>
        <end position="18"/>
    </location>
</feature>
<feature type="coiled-coil region" evidence="2">
    <location>
        <begin position="351"/>
        <end position="393"/>
    </location>
</feature>
<dbReference type="Pfam" id="PF03763">
    <property type="entry name" value="Remorin_C"/>
    <property type="match status" value="1"/>
</dbReference>
<keyword evidence="6" id="KW-1185">Reference proteome</keyword>
<keyword evidence="2" id="KW-0175">Coiled coil</keyword>
<dbReference type="PANTHER" id="PTHR31471:SF2">
    <property type="entry name" value="REMORIN FAMILY PROTEIN"/>
    <property type="match status" value="1"/>
</dbReference>
<evidence type="ECO:0000256" key="3">
    <source>
        <dbReference type="SAM" id="MobiDB-lite"/>
    </source>
</evidence>
<dbReference type="PANTHER" id="PTHR31471">
    <property type="entry name" value="OS02G0116800 PROTEIN"/>
    <property type="match status" value="1"/>
</dbReference>
<feature type="region of interest" description="Disordered" evidence="3">
    <location>
        <begin position="1"/>
        <end position="34"/>
    </location>
</feature>
<evidence type="ECO:0000313" key="5">
    <source>
        <dbReference type="EMBL" id="CAK9166507.1"/>
    </source>
</evidence>
<protein>
    <recommendedName>
        <fullName evidence="4">Remorin C-terminal domain-containing protein</fullName>
    </recommendedName>
</protein>
<dbReference type="EMBL" id="CAUOFW020004613">
    <property type="protein sequence ID" value="CAK9166507.1"/>
    <property type="molecule type" value="Genomic_DNA"/>
</dbReference>
<comment type="caution">
    <text evidence="5">The sequence shown here is derived from an EMBL/GenBank/DDBJ whole genome shotgun (WGS) entry which is preliminary data.</text>
</comment>
<evidence type="ECO:0000259" key="4">
    <source>
        <dbReference type="Pfam" id="PF03763"/>
    </source>
</evidence>
<evidence type="ECO:0000256" key="1">
    <source>
        <dbReference type="ARBA" id="ARBA00005711"/>
    </source>
</evidence>
<evidence type="ECO:0000313" key="6">
    <source>
        <dbReference type="Proteomes" id="UP001642360"/>
    </source>
</evidence>
<dbReference type="AlphaFoldDB" id="A0ABC8TAQ5"/>